<evidence type="ECO:0000313" key="5">
    <source>
        <dbReference type="Proteomes" id="UP000593567"/>
    </source>
</evidence>
<dbReference type="InterPro" id="IPR013099">
    <property type="entry name" value="K_chnl_dom"/>
</dbReference>
<evidence type="ECO:0000313" key="4">
    <source>
        <dbReference type="EMBL" id="KAF6026512.1"/>
    </source>
</evidence>
<feature type="transmembrane region" description="Helical" evidence="2">
    <location>
        <begin position="92"/>
        <end position="110"/>
    </location>
</feature>
<feature type="transmembrane region" description="Helical" evidence="2">
    <location>
        <begin position="137"/>
        <end position="162"/>
    </location>
</feature>
<reference evidence="4" key="1">
    <citation type="submission" date="2020-06" db="EMBL/GenBank/DDBJ databases">
        <title>Draft genome of Bugula neritina, a colonial animal packing powerful symbionts and potential medicines.</title>
        <authorList>
            <person name="Rayko M."/>
        </authorList>
    </citation>
    <scope>NUCLEOTIDE SEQUENCE [LARGE SCALE GENOMIC DNA]</scope>
    <source>
        <strain evidence="4">Kwan_BN1</strain>
    </source>
</reference>
<protein>
    <submittedName>
        <fullName evidence="4">SK</fullName>
    </submittedName>
</protein>
<evidence type="ECO:0000259" key="3">
    <source>
        <dbReference type="Pfam" id="PF07885"/>
    </source>
</evidence>
<keyword evidence="2" id="KW-0812">Transmembrane</keyword>
<keyword evidence="2" id="KW-0472">Membrane</keyword>
<dbReference type="SUPFAM" id="SSF81324">
    <property type="entry name" value="Voltage-gated potassium channels"/>
    <property type="match status" value="1"/>
</dbReference>
<dbReference type="Pfam" id="PF03530">
    <property type="entry name" value="SK_channel"/>
    <property type="match status" value="1"/>
</dbReference>
<dbReference type="EMBL" id="VXIV02002262">
    <property type="protein sequence ID" value="KAF6026512.1"/>
    <property type="molecule type" value="Genomic_DNA"/>
</dbReference>
<dbReference type="AlphaFoldDB" id="A0A7J7JJJ3"/>
<gene>
    <name evidence="4" type="ORF">EB796_015175</name>
</gene>
<feature type="transmembrane region" description="Helical" evidence="2">
    <location>
        <begin position="340"/>
        <end position="360"/>
    </location>
</feature>
<feature type="transmembrane region" description="Helical" evidence="2">
    <location>
        <begin position="311"/>
        <end position="328"/>
    </location>
</feature>
<evidence type="ECO:0000256" key="2">
    <source>
        <dbReference type="SAM" id="Phobius"/>
    </source>
</evidence>
<comment type="caution">
    <text evidence="4">The sequence shown here is derived from an EMBL/GenBank/DDBJ whole genome shotgun (WGS) entry which is preliminary data.</text>
</comment>
<feature type="domain" description="Potassium channel" evidence="3">
    <location>
        <begin position="288"/>
        <end position="361"/>
    </location>
</feature>
<proteinExistence type="predicted"/>
<dbReference type="OrthoDB" id="73653at2759"/>
<feature type="region of interest" description="Disordered" evidence="1">
    <location>
        <begin position="1"/>
        <end position="31"/>
    </location>
</feature>
<name>A0A7J7JJJ3_BUGNE</name>
<dbReference type="Proteomes" id="UP000593567">
    <property type="component" value="Unassembled WGS sequence"/>
</dbReference>
<keyword evidence="2" id="KW-1133">Transmembrane helix</keyword>
<dbReference type="InterPro" id="IPR015449">
    <property type="entry name" value="K_chnl_Ca-activ_SK"/>
</dbReference>
<keyword evidence="5" id="KW-1185">Reference proteome</keyword>
<dbReference type="GO" id="GO:0016020">
    <property type="term" value="C:membrane"/>
    <property type="evidence" value="ECO:0007669"/>
    <property type="project" value="InterPro"/>
</dbReference>
<organism evidence="4 5">
    <name type="scientific">Bugula neritina</name>
    <name type="common">Brown bryozoan</name>
    <name type="synonym">Sertularia neritina</name>
    <dbReference type="NCBI Taxonomy" id="10212"/>
    <lineage>
        <taxon>Eukaryota</taxon>
        <taxon>Metazoa</taxon>
        <taxon>Spiralia</taxon>
        <taxon>Lophotrochozoa</taxon>
        <taxon>Bryozoa</taxon>
        <taxon>Gymnolaemata</taxon>
        <taxon>Cheilostomatida</taxon>
        <taxon>Flustrina</taxon>
        <taxon>Buguloidea</taxon>
        <taxon>Bugulidae</taxon>
        <taxon>Bugula</taxon>
    </lineage>
</organism>
<dbReference type="Pfam" id="PF07885">
    <property type="entry name" value="Ion_trans_2"/>
    <property type="match status" value="1"/>
</dbReference>
<dbReference type="PANTHER" id="PTHR10153">
    <property type="entry name" value="SMALL CONDUCTANCE CALCIUM-ACTIVATED POTASSIUM CHANNEL"/>
    <property type="match status" value="1"/>
</dbReference>
<evidence type="ECO:0000256" key="1">
    <source>
        <dbReference type="SAM" id="MobiDB-lite"/>
    </source>
</evidence>
<feature type="transmembrane region" description="Helical" evidence="2">
    <location>
        <begin position="280"/>
        <end position="299"/>
    </location>
</feature>
<sequence>MAHEVTSFTEQLKGNSSNLNSMSATMENPGTPLVASNGQPNYTAVDADMERGSGLGKKKQRNKKWSKFKQTRFENVGEMLALRKELFRKRRTINDIAFITALVGIILMIIHTELRDHYKDDDDMVASIYDNTKPAAIVLKVFITISTVILIGMVGWFHLIDVKLYMIDNGMQDWLLAVSPKTALGIIIELLVCAIHPIPGDINLKWKSHDFQNETTKTVLVPLDIVLSIPMFLRFYLLCRAMLLHSKLFADARSQSLGALNKTKFNFYFIFKSLMYLHPVYVMVVLIASIFIIGSWALRVCEIDHQVLNRSYWNSLWLVAITFLSVGYGDIVPYTSCGRAIAVSVGMLGSGCTALVVAVLGE</sequence>
<dbReference type="GO" id="GO:0016286">
    <property type="term" value="F:small conductance calcium-activated potassium channel activity"/>
    <property type="evidence" value="ECO:0007669"/>
    <property type="project" value="InterPro"/>
</dbReference>
<dbReference type="Gene3D" id="1.10.287.70">
    <property type="match status" value="1"/>
</dbReference>
<accession>A0A7J7JJJ3</accession>
<feature type="transmembrane region" description="Helical" evidence="2">
    <location>
        <begin position="218"/>
        <end position="237"/>
    </location>
</feature>